<name>A0ABX1IB22_9GAMM</name>
<dbReference type="PROSITE" id="PS52016">
    <property type="entry name" value="TONB_DEPENDENT_REC_3"/>
    <property type="match status" value="1"/>
</dbReference>
<evidence type="ECO:0000256" key="6">
    <source>
        <dbReference type="ARBA" id="ARBA00023004"/>
    </source>
</evidence>
<dbReference type="PANTHER" id="PTHR32552">
    <property type="entry name" value="FERRICHROME IRON RECEPTOR-RELATED"/>
    <property type="match status" value="1"/>
</dbReference>
<comment type="subcellular location">
    <subcellularLocation>
        <location evidence="1 11">Cell outer membrane</location>
        <topology evidence="1 11">Multi-pass membrane protein</topology>
    </subcellularLocation>
</comment>
<evidence type="ECO:0000256" key="12">
    <source>
        <dbReference type="RuleBase" id="RU003357"/>
    </source>
</evidence>
<evidence type="ECO:0000256" key="7">
    <source>
        <dbReference type="ARBA" id="ARBA00023065"/>
    </source>
</evidence>
<keyword evidence="2 11" id="KW-0813">Transport</keyword>
<dbReference type="Pfam" id="PF07715">
    <property type="entry name" value="Plug"/>
    <property type="match status" value="1"/>
</dbReference>
<keyword evidence="6" id="KW-0408">Iron</keyword>
<keyword evidence="8 12" id="KW-0798">TonB box</keyword>
<dbReference type="Proteomes" id="UP000740754">
    <property type="component" value="Unassembled WGS sequence"/>
</dbReference>
<evidence type="ECO:0000256" key="4">
    <source>
        <dbReference type="ARBA" id="ARBA00022496"/>
    </source>
</evidence>
<keyword evidence="16" id="KW-0675">Receptor</keyword>
<comment type="similarity">
    <text evidence="11 12">Belongs to the TonB-dependent receptor family.</text>
</comment>
<evidence type="ECO:0000256" key="9">
    <source>
        <dbReference type="ARBA" id="ARBA00023136"/>
    </source>
</evidence>
<evidence type="ECO:0000256" key="5">
    <source>
        <dbReference type="ARBA" id="ARBA00022692"/>
    </source>
</evidence>
<evidence type="ECO:0000256" key="11">
    <source>
        <dbReference type="PROSITE-ProRule" id="PRU01360"/>
    </source>
</evidence>
<evidence type="ECO:0000259" key="15">
    <source>
        <dbReference type="Pfam" id="PF07715"/>
    </source>
</evidence>
<keyword evidence="10 11" id="KW-0998">Cell outer membrane</keyword>
<evidence type="ECO:0000313" key="17">
    <source>
        <dbReference type="Proteomes" id="UP000740754"/>
    </source>
</evidence>
<sequence length="687" mass="76309">MHRHLTPLLLIVLSLGTPVAIADPAADHVLPTLTVTAEKREGEARRVPASISVLDASQIEEADIDETARVFERAPNIHLTRTGPAASFATFATVRGITSSMGGSPALGFYVDDVYYPGLDIGLQDIERIEVLRGPQGTLYGRNTEAGVINVVTKRPGHVPEARAEAGYGTFDSATLAAMVNGPVAMDNVFARLSARYQHSEGYFETVEGDDEVGAWSRFDGRLGVRLTPTPDLDIDLSLDLQRYPSDHYVGFAPLTASDRRQYIDVDYLGETDKTATGSALRIEQQLDGMRLLSITAARDESFLTDIDADFTAVDLFRLRLEKDVRLYSQELRLLSDRADSPLRWLFGAYLFAEEDARDYRTRLNLGNMGTPLGIGHIRQRSTTDTLGTALFGETSYTFAERLTLTAGLRWDRQTKDFDYRQRADAFTGYVDISGNTDETFTAWLPKFSLSYAFDDDLLGYATVSRGFRSGGFNDNENLGTPYDSEFTTNYEIGLKSTWFDRRLQLDLALFQIDWTERQVEVLTPVGTAFYIENAGEARSRGVELEFFARPTPRLDLSGSVGYTDAELTDYIRAGIDLGGKQVVDAPEHTANLSATYHLDDGWSLNGRFRSVGRIFFDAANTVSQDSYQVIDAKLSHQGARYEIALWGRNLLDEEYVTRAAQGGGNAWYGMAGEPRTIGIEGVWYWD</sequence>
<evidence type="ECO:0000259" key="14">
    <source>
        <dbReference type="Pfam" id="PF00593"/>
    </source>
</evidence>
<keyword evidence="3 11" id="KW-1134">Transmembrane beta strand</keyword>
<proteinExistence type="inferred from homology"/>
<evidence type="ECO:0000256" key="2">
    <source>
        <dbReference type="ARBA" id="ARBA00022448"/>
    </source>
</evidence>
<dbReference type="InterPro" id="IPR012910">
    <property type="entry name" value="Plug_dom"/>
</dbReference>
<dbReference type="Gene3D" id="2.40.170.20">
    <property type="entry name" value="TonB-dependent receptor, beta-barrel domain"/>
    <property type="match status" value="1"/>
</dbReference>
<keyword evidence="9 11" id="KW-0472">Membrane</keyword>
<feature type="domain" description="TonB-dependent receptor plug" evidence="15">
    <location>
        <begin position="44"/>
        <end position="148"/>
    </location>
</feature>
<dbReference type="EMBL" id="JAAXKX010000010">
    <property type="protein sequence ID" value="NKN33291.1"/>
    <property type="molecule type" value="Genomic_DNA"/>
</dbReference>
<keyword evidence="13" id="KW-0732">Signal</keyword>
<evidence type="ECO:0000256" key="10">
    <source>
        <dbReference type="ARBA" id="ARBA00023237"/>
    </source>
</evidence>
<dbReference type="Pfam" id="PF00593">
    <property type="entry name" value="TonB_dep_Rec_b-barrel"/>
    <property type="match status" value="1"/>
</dbReference>
<dbReference type="InterPro" id="IPR039426">
    <property type="entry name" value="TonB-dep_rcpt-like"/>
</dbReference>
<reference evidence="16 17" key="1">
    <citation type="submission" date="2020-04" db="EMBL/GenBank/DDBJ databases">
        <title>Draft Whole-Genome sequence of Marichromatium bheemlicum DSM 18632, type strain.</title>
        <authorList>
            <person name="Kyndt J.A."/>
            <person name="Meyer T.E."/>
        </authorList>
    </citation>
    <scope>NUCLEOTIDE SEQUENCE [LARGE SCALE GENOMIC DNA]</scope>
    <source>
        <strain evidence="16 17">DSM 18632</strain>
    </source>
</reference>
<gene>
    <name evidence="16" type="ORF">HF203_08660</name>
</gene>
<evidence type="ECO:0000313" key="16">
    <source>
        <dbReference type="EMBL" id="NKN33291.1"/>
    </source>
</evidence>
<dbReference type="InterPro" id="IPR000531">
    <property type="entry name" value="Beta-barrel_TonB"/>
</dbReference>
<dbReference type="CDD" id="cd01347">
    <property type="entry name" value="ligand_gated_channel"/>
    <property type="match status" value="1"/>
</dbReference>
<evidence type="ECO:0000256" key="3">
    <source>
        <dbReference type="ARBA" id="ARBA00022452"/>
    </source>
</evidence>
<dbReference type="SUPFAM" id="SSF56935">
    <property type="entry name" value="Porins"/>
    <property type="match status" value="1"/>
</dbReference>
<evidence type="ECO:0000256" key="1">
    <source>
        <dbReference type="ARBA" id="ARBA00004571"/>
    </source>
</evidence>
<keyword evidence="7" id="KW-0406">Ion transport</keyword>
<comment type="caution">
    <text evidence="16">The sequence shown here is derived from an EMBL/GenBank/DDBJ whole genome shotgun (WGS) entry which is preliminary data.</text>
</comment>
<feature type="domain" description="TonB-dependent receptor-like beta-barrel" evidence="14">
    <location>
        <begin position="306"/>
        <end position="651"/>
    </location>
</feature>
<dbReference type="InterPro" id="IPR036942">
    <property type="entry name" value="Beta-barrel_TonB_sf"/>
</dbReference>
<keyword evidence="4" id="KW-0410">Iron transport</keyword>
<keyword evidence="17" id="KW-1185">Reference proteome</keyword>
<evidence type="ECO:0000256" key="13">
    <source>
        <dbReference type="SAM" id="SignalP"/>
    </source>
</evidence>
<accession>A0ABX1IB22</accession>
<organism evidence="16 17">
    <name type="scientific">Marichromatium bheemlicum</name>
    <dbReference type="NCBI Taxonomy" id="365339"/>
    <lineage>
        <taxon>Bacteria</taxon>
        <taxon>Pseudomonadati</taxon>
        <taxon>Pseudomonadota</taxon>
        <taxon>Gammaproteobacteria</taxon>
        <taxon>Chromatiales</taxon>
        <taxon>Chromatiaceae</taxon>
        <taxon>Marichromatium</taxon>
    </lineage>
</organism>
<protein>
    <submittedName>
        <fullName evidence="16">TonB-dependent receptor</fullName>
    </submittedName>
</protein>
<feature type="chain" id="PRO_5045461032" evidence="13">
    <location>
        <begin position="23"/>
        <end position="687"/>
    </location>
</feature>
<evidence type="ECO:0000256" key="8">
    <source>
        <dbReference type="ARBA" id="ARBA00023077"/>
    </source>
</evidence>
<dbReference type="PANTHER" id="PTHR32552:SF81">
    <property type="entry name" value="TONB-DEPENDENT OUTER MEMBRANE RECEPTOR"/>
    <property type="match status" value="1"/>
</dbReference>
<feature type="signal peptide" evidence="13">
    <location>
        <begin position="1"/>
        <end position="22"/>
    </location>
</feature>
<dbReference type="RefSeq" id="WP_168668699.1">
    <property type="nucleotide sequence ID" value="NZ_JAAXKX010000010.1"/>
</dbReference>
<keyword evidence="5 11" id="KW-0812">Transmembrane</keyword>